<keyword evidence="3" id="KW-1185">Reference proteome</keyword>
<accession>A0A8T0WBA4</accession>
<feature type="compositionally biased region" description="Basic residues" evidence="1">
    <location>
        <begin position="76"/>
        <end position="87"/>
    </location>
</feature>
<evidence type="ECO:0000313" key="2">
    <source>
        <dbReference type="EMBL" id="KAG2641943.1"/>
    </source>
</evidence>
<comment type="caution">
    <text evidence="2">The sequence shown here is derived from an EMBL/GenBank/DDBJ whole genome shotgun (WGS) entry which is preliminary data.</text>
</comment>
<gene>
    <name evidence="2" type="ORF">PVAP13_2KG218996</name>
</gene>
<organism evidence="2 3">
    <name type="scientific">Panicum virgatum</name>
    <name type="common">Blackwell switchgrass</name>
    <dbReference type="NCBI Taxonomy" id="38727"/>
    <lineage>
        <taxon>Eukaryota</taxon>
        <taxon>Viridiplantae</taxon>
        <taxon>Streptophyta</taxon>
        <taxon>Embryophyta</taxon>
        <taxon>Tracheophyta</taxon>
        <taxon>Spermatophyta</taxon>
        <taxon>Magnoliopsida</taxon>
        <taxon>Liliopsida</taxon>
        <taxon>Poales</taxon>
        <taxon>Poaceae</taxon>
        <taxon>PACMAD clade</taxon>
        <taxon>Panicoideae</taxon>
        <taxon>Panicodae</taxon>
        <taxon>Paniceae</taxon>
        <taxon>Panicinae</taxon>
        <taxon>Panicum</taxon>
        <taxon>Panicum sect. Hiantes</taxon>
    </lineage>
</organism>
<feature type="region of interest" description="Disordered" evidence="1">
    <location>
        <begin position="1"/>
        <end position="167"/>
    </location>
</feature>
<name>A0A8T0WBA4_PANVG</name>
<dbReference type="Proteomes" id="UP000823388">
    <property type="component" value="Chromosome 2K"/>
</dbReference>
<feature type="region of interest" description="Disordered" evidence="1">
    <location>
        <begin position="217"/>
        <end position="261"/>
    </location>
</feature>
<dbReference type="EMBL" id="CM029039">
    <property type="protein sequence ID" value="KAG2641943.1"/>
    <property type="molecule type" value="Genomic_DNA"/>
</dbReference>
<evidence type="ECO:0000256" key="1">
    <source>
        <dbReference type="SAM" id="MobiDB-lite"/>
    </source>
</evidence>
<sequence>MRWAESADGFSLEEPAVTPEGQKALTRHLVTPQVASGAGAGCPPRVRKSRDRAYGPRPVSPARARTTRHGPSTARARSHRARAKHGPCTRPCLGRQFGLPGGTARPAKTTSARSGPATPTVGLPLPASPAPANGRERASGRGPGSQAPRAGPKRRPQAPALYDPAGAPSPSLTLIPIHSRPALAPACHPLRRRSDSAVARRASPRWTSPRRLVLHRRVATSSSPLYPSPSPRPRPFAHLCPPRRRHPRRRPPSSLSSSISPAPGSGFAGKYILLKTSTPLSNPSCLTLTLTLASSSLQ</sequence>
<feature type="compositionally biased region" description="Basic residues" evidence="1">
    <location>
        <begin position="241"/>
        <end position="251"/>
    </location>
</feature>
<evidence type="ECO:0000313" key="3">
    <source>
        <dbReference type="Proteomes" id="UP000823388"/>
    </source>
</evidence>
<protein>
    <submittedName>
        <fullName evidence="2">Uncharacterized protein</fullName>
    </submittedName>
</protein>
<feature type="compositionally biased region" description="Low complexity" evidence="1">
    <location>
        <begin position="252"/>
        <end position="261"/>
    </location>
</feature>
<dbReference type="AlphaFoldDB" id="A0A8T0WBA4"/>
<reference evidence="2" key="1">
    <citation type="submission" date="2020-05" db="EMBL/GenBank/DDBJ databases">
        <title>WGS assembly of Panicum virgatum.</title>
        <authorList>
            <person name="Lovell J.T."/>
            <person name="Jenkins J."/>
            <person name="Shu S."/>
            <person name="Juenger T.E."/>
            <person name="Schmutz J."/>
        </authorList>
    </citation>
    <scope>NUCLEOTIDE SEQUENCE</scope>
    <source>
        <strain evidence="2">AP13</strain>
    </source>
</reference>
<proteinExistence type="predicted"/>